<evidence type="ECO:0000256" key="1">
    <source>
        <dbReference type="SAM" id="MobiDB-lite"/>
    </source>
</evidence>
<evidence type="ECO:0008006" key="3">
    <source>
        <dbReference type="Google" id="ProtNLM"/>
    </source>
</evidence>
<gene>
    <name evidence="2" type="ORF">MHPYR_60229</name>
</gene>
<sequence>MPDWSRKHSADLNSLAARIVREATADDDEAPAPEPINGKDPAAVALGRKGGLRGGKARAEKLTAEERSAIAKRAAEARWQRSNNAARG</sequence>
<name>A0A1Y5PRC4_9MYCO</name>
<evidence type="ECO:0000313" key="2">
    <source>
        <dbReference type="EMBL" id="SBS78741.1"/>
    </source>
</evidence>
<dbReference type="AlphaFoldDB" id="A0A1Y5PRC4"/>
<feature type="region of interest" description="Disordered" evidence="1">
    <location>
        <begin position="22"/>
        <end position="60"/>
    </location>
</feature>
<organism evidence="2">
    <name type="scientific">uncultured Mycobacterium sp</name>
    <dbReference type="NCBI Taxonomy" id="171292"/>
    <lineage>
        <taxon>Bacteria</taxon>
        <taxon>Bacillati</taxon>
        <taxon>Actinomycetota</taxon>
        <taxon>Actinomycetes</taxon>
        <taxon>Mycobacteriales</taxon>
        <taxon>Mycobacteriaceae</taxon>
        <taxon>Mycobacterium</taxon>
        <taxon>environmental samples</taxon>
    </lineage>
</organism>
<reference evidence="2" key="1">
    <citation type="submission" date="2016-03" db="EMBL/GenBank/DDBJ databases">
        <authorList>
            <person name="Ploux O."/>
        </authorList>
    </citation>
    <scope>NUCLEOTIDE SEQUENCE</scope>
    <source>
        <strain evidence="2">UC10</strain>
    </source>
</reference>
<protein>
    <recommendedName>
        <fullName evidence="3">Histone H1</fullName>
    </recommendedName>
</protein>
<dbReference type="EMBL" id="FLQS01000056">
    <property type="protein sequence ID" value="SBS78741.1"/>
    <property type="molecule type" value="Genomic_DNA"/>
</dbReference>
<accession>A0A1Y5PRC4</accession>
<proteinExistence type="predicted"/>